<accession>A0A8G1VUA5</accession>
<dbReference type="RefSeq" id="XP_040795938.1">
    <property type="nucleotide sequence ID" value="XM_040945924.1"/>
</dbReference>
<name>A0A8G1VUA5_9EURO</name>
<keyword evidence="2" id="KW-1185">Reference proteome</keyword>
<sequence length="97" mass="11248">MAPARFHGWRRRPTTWHYVRPLWTYPLPASLHGAFQSAYTSFSYRTPERGATVTVQLGTLRLRPIMVIESNVCWMMTVHVLSRRCSGRTLPISTFKP</sequence>
<evidence type="ECO:0000313" key="2">
    <source>
        <dbReference type="Proteomes" id="UP000249789"/>
    </source>
</evidence>
<proteinExistence type="predicted"/>
<evidence type="ECO:0000313" key="1">
    <source>
        <dbReference type="EMBL" id="RAK71926.1"/>
    </source>
</evidence>
<gene>
    <name evidence="1" type="ORF">BO72DRAFT_453211</name>
</gene>
<dbReference type="AlphaFoldDB" id="A0A8G1VUA5"/>
<dbReference type="EMBL" id="KZ824706">
    <property type="protein sequence ID" value="RAK71926.1"/>
    <property type="molecule type" value="Genomic_DNA"/>
</dbReference>
<protein>
    <submittedName>
        <fullName evidence="1">Uncharacterized protein</fullName>
    </submittedName>
</protein>
<dbReference type="GeneID" id="63863257"/>
<dbReference type="VEuPathDB" id="FungiDB:BO72DRAFT_453211"/>
<organism evidence="1 2">
    <name type="scientific">Aspergillus fijiensis CBS 313.89</name>
    <dbReference type="NCBI Taxonomy" id="1448319"/>
    <lineage>
        <taxon>Eukaryota</taxon>
        <taxon>Fungi</taxon>
        <taxon>Dikarya</taxon>
        <taxon>Ascomycota</taxon>
        <taxon>Pezizomycotina</taxon>
        <taxon>Eurotiomycetes</taxon>
        <taxon>Eurotiomycetidae</taxon>
        <taxon>Eurotiales</taxon>
        <taxon>Aspergillaceae</taxon>
        <taxon>Aspergillus</taxon>
    </lineage>
</organism>
<dbReference type="Proteomes" id="UP000249789">
    <property type="component" value="Unassembled WGS sequence"/>
</dbReference>
<reference evidence="1 2" key="1">
    <citation type="submission" date="2018-02" db="EMBL/GenBank/DDBJ databases">
        <title>The genomes of Aspergillus section Nigri reveals drivers in fungal speciation.</title>
        <authorList>
            <consortium name="DOE Joint Genome Institute"/>
            <person name="Vesth T.C."/>
            <person name="Nybo J."/>
            <person name="Theobald S."/>
            <person name="Brandl J."/>
            <person name="Frisvad J.C."/>
            <person name="Nielsen K.F."/>
            <person name="Lyhne E.K."/>
            <person name="Kogle M.E."/>
            <person name="Kuo A."/>
            <person name="Riley R."/>
            <person name="Clum A."/>
            <person name="Nolan M."/>
            <person name="Lipzen A."/>
            <person name="Salamov A."/>
            <person name="Henrissat B."/>
            <person name="Wiebenga A."/>
            <person name="De vries R.P."/>
            <person name="Grigoriev I.V."/>
            <person name="Mortensen U.H."/>
            <person name="Andersen M.R."/>
            <person name="Baker S.E."/>
        </authorList>
    </citation>
    <scope>NUCLEOTIDE SEQUENCE [LARGE SCALE GENOMIC DNA]</scope>
    <source>
        <strain evidence="1 2">CBS 313.89</strain>
    </source>
</reference>